<dbReference type="InterPro" id="IPR004027">
    <property type="entry name" value="SEC_C_motif"/>
</dbReference>
<name>A0A645BTF3_9ZZZZ</name>
<dbReference type="Gene3D" id="3.10.450.50">
    <property type="match status" value="1"/>
</dbReference>
<comment type="caution">
    <text evidence="1">The sequence shown here is derived from an EMBL/GenBank/DDBJ whole genome shotgun (WGS) entry which is preliminary data.</text>
</comment>
<organism evidence="1">
    <name type="scientific">bioreactor metagenome</name>
    <dbReference type="NCBI Taxonomy" id="1076179"/>
    <lineage>
        <taxon>unclassified sequences</taxon>
        <taxon>metagenomes</taxon>
        <taxon>ecological metagenomes</taxon>
    </lineage>
</organism>
<evidence type="ECO:0000313" key="1">
    <source>
        <dbReference type="EMBL" id="MPM65084.1"/>
    </source>
</evidence>
<protein>
    <submittedName>
        <fullName evidence="1">Uncharacterized protein</fullName>
    </submittedName>
</protein>
<sequence>MRVPGRNEQCTCGSGEKYKKCCMNKDPFDSWQNNSDIILGDIDKKENIKSIFFEMLKFIRKENWQGACHASSSVMYVLFKEIGLNPTLYVGEVRSENLSNPFDHSWIEIDDKIVDAAIFLGLNNFQAHAPILLNYNIDTVKLTASEYGIHYLGLDNVAQPLLSMPVVKYMDGFPSRPNGLWDIVAEVASSAGIKLDMQTIREKYVKAVWNPK</sequence>
<dbReference type="EMBL" id="VSSQ01020322">
    <property type="protein sequence ID" value="MPM65084.1"/>
    <property type="molecule type" value="Genomic_DNA"/>
</dbReference>
<dbReference type="AlphaFoldDB" id="A0A645BTF3"/>
<reference evidence="1" key="1">
    <citation type="submission" date="2019-08" db="EMBL/GenBank/DDBJ databases">
        <authorList>
            <person name="Kucharzyk K."/>
            <person name="Murdoch R.W."/>
            <person name="Higgins S."/>
            <person name="Loffler F."/>
        </authorList>
    </citation>
    <scope>NUCLEOTIDE SEQUENCE</scope>
</reference>
<dbReference type="SUPFAM" id="SSF103642">
    <property type="entry name" value="Sec-C motif"/>
    <property type="match status" value="1"/>
</dbReference>
<dbReference type="Pfam" id="PF02810">
    <property type="entry name" value="SEC-C"/>
    <property type="match status" value="1"/>
</dbReference>
<gene>
    <name evidence="1" type="ORF">SDC9_111976</name>
</gene>
<proteinExistence type="predicted"/>
<accession>A0A645BTF3</accession>